<comment type="similarity">
    <text evidence="2">Belongs to the AzlC family.</text>
</comment>
<dbReference type="Proteomes" id="UP000646365">
    <property type="component" value="Unassembled WGS sequence"/>
</dbReference>
<evidence type="ECO:0000256" key="4">
    <source>
        <dbReference type="ARBA" id="ARBA00022475"/>
    </source>
</evidence>
<name>A0A8J2YUT9_9PROT</name>
<dbReference type="PANTHER" id="PTHR34979:SF1">
    <property type="entry name" value="INNER MEMBRANE PROTEIN YGAZ"/>
    <property type="match status" value="1"/>
</dbReference>
<evidence type="ECO:0000256" key="2">
    <source>
        <dbReference type="ARBA" id="ARBA00010735"/>
    </source>
</evidence>
<keyword evidence="3" id="KW-0813">Transport</keyword>
<dbReference type="GO" id="GO:1903785">
    <property type="term" value="P:L-valine transmembrane transport"/>
    <property type="evidence" value="ECO:0007669"/>
    <property type="project" value="TreeGrafter"/>
</dbReference>
<dbReference type="Pfam" id="PF03591">
    <property type="entry name" value="AzlC"/>
    <property type="match status" value="1"/>
</dbReference>
<keyword evidence="7 8" id="KW-0472">Membrane</keyword>
<keyword evidence="5 8" id="KW-0812">Transmembrane</keyword>
<protein>
    <submittedName>
        <fullName evidence="9">Branched-chain amino acid ABC transporter permease</fullName>
    </submittedName>
</protein>
<dbReference type="GO" id="GO:0005886">
    <property type="term" value="C:plasma membrane"/>
    <property type="evidence" value="ECO:0007669"/>
    <property type="project" value="UniProtKB-SubCell"/>
</dbReference>
<comment type="caution">
    <text evidence="9">The sequence shown here is derived from an EMBL/GenBank/DDBJ whole genome shotgun (WGS) entry which is preliminary data.</text>
</comment>
<evidence type="ECO:0000313" key="10">
    <source>
        <dbReference type="Proteomes" id="UP000646365"/>
    </source>
</evidence>
<dbReference type="AlphaFoldDB" id="A0A8J2YUT9"/>
<evidence type="ECO:0000256" key="3">
    <source>
        <dbReference type="ARBA" id="ARBA00022448"/>
    </source>
</evidence>
<keyword evidence="10" id="KW-1185">Reference proteome</keyword>
<keyword evidence="4" id="KW-1003">Cell membrane</keyword>
<dbReference type="PANTHER" id="PTHR34979">
    <property type="entry name" value="INNER MEMBRANE PROTEIN YGAZ"/>
    <property type="match status" value="1"/>
</dbReference>
<feature type="transmembrane region" description="Helical" evidence="8">
    <location>
        <begin position="20"/>
        <end position="39"/>
    </location>
</feature>
<evidence type="ECO:0000256" key="5">
    <source>
        <dbReference type="ARBA" id="ARBA00022692"/>
    </source>
</evidence>
<accession>A0A8J2YUT9</accession>
<dbReference type="EMBL" id="BMJQ01000005">
    <property type="protein sequence ID" value="GGF18002.1"/>
    <property type="molecule type" value="Genomic_DNA"/>
</dbReference>
<keyword evidence="6 8" id="KW-1133">Transmembrane helix</keyword>
<evidence type="ECO:0000313" key="9">
    <source>
        <dbReference type="EMBL" id="GGF18002.1"/>
    </source>
</evidence>
<feature type="transmembrane region" description="Helical" evidence="8">
    <location>
        <begin position="194"/>
        <end position="217"/>
    </location>
</feature>
<comment type="subcellular location">
    <subcellularLocation>
        <location evidence="1">Cell membrane</location>
        <topology evidence="1">Multi-pass membrane protein</topology>
    </subcellularLocation>
</comment>
<reference evidence="9" key="2">
    <citation type="submission" date="2020-09" db="EMBL/GenBank/DDBJ databases">
        <authorList>
            <person name="Sun Q."/>
            <person name="Zhou Y."/>
        </authorList>
    </citation>
    <scope>NUCLEOTIDE SEQUENCE</scope>
    <source>
        <strain evidence="9">CGMCC 1.15725</strain>
    </source>
</reference>
<gene>
    <name evidence="9" type="ORF">GCM10011611_24820</name>
</gene>
<feature type="transmembrane region" description="Helical" evidence="8">
    <location>
        <begin position="76"/>
        <end position="97"/>
    </location>
</feature>
<dbReference type="RefSeq" id="WP_189046071.1">
    <property type="nucleotide sequence ID" value="NZ_BMJQ01000005.1"/>
</dbReference>
<evidence type="ECO:0000256" key="6">
    <source>
        <dbReference type="ARBA" id="ARBA00022989"/>
    </source>
</evidence>
<evidence type="ECO:0000256" key="7">
    <source>
        <dbReference type="ARBA" id="ARBA00023136"/>
    </source>
</evidence>
<evidence type="ECO:0000256" key="8">
    <source>
        <dbReference type="SAM" id="Phobius"/>
    </source>
</evidence>
<evidence type="ECO:0000256" key="1">
    <source>
        <dbReference type="ARBA" id="ARBA00004651"/>
    </source>
</evidence>
<sequence>MNRENPPIRFTWGGIARGYAKTLPIAAGVAVFGVAYGLIAGQHGLSLAETVLMSALVFAGSSQMLALQLWGDPLPIAGIVAAAAIINLRYVIMTAALKPWLGPLGRLLSYGSVFFTADENWAVSIAEMRAGGRDAGFFVGSGLALWSFWVVSGFIGRAFGGALPAPERLGLDFIGTAVFTALAGRMWRGRRDLWPWLASGAAAVLGAHFLPGAWYLLAGGLTGSLVGAWRDTRRTAEESYAHGA</sequence>
<reference evidence="9" key="1">
    <citation type="journal article" date="2014" name="Int. J. Syst. Evol. Microbiol.">
        <title>Complete genome sequence of Corynebacterium casei LMG S-19264T (=DSM 44701T), isolated from a smear-ripened cheese.</title>
        <authorList>
            <consortium name="US DOE Joint Genome Institute (JGI-PGF)"/>
            <person name="Walter F."/>
            <person name="Albersmeier A."/>
            <person name="Kalinowski J."/>
            <person name="Ruckert C."/>
        </authorList>
    </citation>
    <scope>NUCLEOTIDE SEQUENCE</scope>
    <source>
        <strain evidence="9">CGMCC 1.15725</strain>
    </source>
</reference>
<feature type="transmembrane region" description="Helical" evidence="8">
    <location>
        <begin position="135"/>
        <end position="156"/>
    </location>
</feature>
<feature type="transmembrane region" description="Helical" evidence="8">
    <location>
        <begin position="168"/>
        <end position="187"/>
    </location>
</feature>
<dbReference type="InterPro" id="IPR011606">
    <property type="entry name" value="Brnchd-chn_aa_trnsp_permease"/>
</dbReference>
<organism evidence="9 10">
    <name type="scientific">Aliidongia dinghuensis</name>
    <dbReference type="NCBI Taxonomy" id="1867774"/>
    <lineage>
        <taxon>Bacteria</taxon>
        <taxon>Pseudomonadati</taxon>
        <taxon>Pseudomonadota</taxon>
        <taxon>Alphaproteobacteria</taxon>
        <taxon>Rhodospirillales</taxon>
        <taxon>Dongiaceae</taxon>
        <taxon>Aliidongia</taxon>
    </lineage>
</organism>
<proteinExistence type="inferred from homology"/>